<keyword evidence="3" id="KW-1185">Reference proteome</keyword>
<keyword evidence="1" id="KW-0472">Membrane</keyword>
<feature type="transmembrane region" description="Helical" evidence="1">
    <location>
        <begin position="40"/>
        <end position="56"/>
    </location>
</feature>
<dbReference type="OrthoDB" id="9813149at2"/>
<dbReference type="eggNOG" id="COG3290">
    <property type="taxonomic scope" value="Bacteria"/>
</dbReference>
<comment type="caution">
    <text evidence="2">The sequence shown here is derived from an EMBL/GenBank/DDBJ whole genome shotgun (WGS) entry which is preliminary data.</text>
</comment>
<evidence type="ECO:0000313" key="3">
    <source>
        <dbReference type="Proteomes" id="UP000012589"/>
    </source>
</evidence>
<name>N2BD26_9FIRM</name>
<keyword evidence="1" id="KW-1133">Transmembrane helix</keyword>
<gene>
    <name evidence="2" type="ORF">C823_00218</name>
</gene>
<accession>N2BD26</accession>
<dbReference type="STRING" id="1235802.C823_00218"/>
<dbReference type="PATRIC" id="fig|1235802.3.peg.231"/>
<feature type="transmembrane region" description="Helical" evidence="1">
    <location>
        <begin position="90"/>
        <end position="110"/>
    </location>
</feature>
<dbReference type="EMBL" id="AQFT01000008">
    <property type="protein sequence ID" value="EMZ38301.1"/>
    <property type="molecule type" value="Genomic_DNA"/>
</dbReference>
<dbReference type="AlphaFoldDB" id="N2BD26"/>
<proteinExistence type="predicted"/>
<keyword evidence="1" id="KW-0812">Transmembrane</keyword>
<feature type="transmembrane region" description="Helical" evidence="1">
    <location>
        <begin position="190"/>
        <end position="210"/>
    </location>
</feature>
<sequence length="311" mass="35881">MITYNVLGNLVSCCFEIVMLSDFAKTLLGGQRKYERYKNLIISILVIGIHLMVNIFDNSMINLFAIPIIYYAYVFISYSASVLKCVSVAICFYFMAMAPEFIVSVVFGLSCSHDAEQILNSGLSRLYLTFIAKIIMFIIVKCVEQIHRKNEYEEASNGIFCSLLILPIATMVMLIGVFYAGIHLSIKNKLFLEIGTSMLLFANVFMFYLFDRLIDSIGKVNKIERLYLKSETEKRYYQQMGRIGDKHRGFLHDVKKYISTAVELIQSGNPAEAVQIFERMDIEIRRIFKMSYCSNKILILFCWRDKLKPKN</sequence>
<feature type="transmembrane region" description="Helical" evidence="1">
    <location>
        <begin position="122"/>
        <end position="140"/>
    </location>
</feature>
<feature type="transmembrane region" description="Helical" evidence="1">
    <location>
        <begin position="62"/>
        <end position="83"/>
    </location>
</feature>
<evidence type="ECO:0000256" key="1">
    <source>
        <dbReference type="SAM" id="Phobius"/>
    </source>
</evidence>
<protein>
    <submittedName>
        <fullName evidence="2">Uncharacterized protein</fullName>
    </submittedName>
</protein>
<organism evidence="2 3">
    <name type="scientific">Eubacterium plexicaudatum ASF492</name>
    <dbReference type="NCBI Taxonomy" id="1235802"/>
    <lineage>
        <taxon>Bacteria</taxon>
        <taxon>Bacillati</taxon>
        <taxon>Bacillota</taxon>
        <taxon>Clostridia</taxon>
        <taxon>Eubacteriales</taxon>
        <taxon>Eubacteriaceae</taxon>
        <taxon>Eubacterium</taxon>
    </lineage>
</organism>
<dbReference type="Proteomes" id="UP000012589">
    <property type="component" value="Unassembled WGS sequence"/>
</dbReference>
<reference evidence="2 3" key="1">
    <citation type="journal article" date="2014" name="Genome Announc.">
        <title>Draft genome sequences of the altered schaedler flora, a defined bacterial community from gnotobiotic mice.</title>
        <authorList>
            <person name="Wannemuehler M.J."/>
            <person name="Overstreet A.M."/>
            <person name="Ward D.V."/>
            <person name="Phillips G.J."/>
        </authorList>
    </citation>
    <scope>NUCLEOTIDE SEQUENCE [LARGE SCALE GENOMIC DNA]</scope>
    <source>
        <strain evidence="2 3">ASF492</strain>
    </source>
</reference>
<feature type="transmembrane region" description="Helical" evidence="1">
    <location>
        <begin position="160"/>
        <end position="184"/>
    </location>
</feature>
<dbReference type="HOGENOM" id="CLU_893558_0_0_9"/>
<evidence type="ECO:0000313" key="2">
    <source>
        <dbReference type="EMBL" id="EMZ38301.1"/>
    </source>
</evidence>